<organism evidence="1">
    <name type="scientific">Arundo donax</name>
    <name type="common">Giant reed</name>
    <name type="synonym">Donax arundinaceus</name>
    <dbReference type="NCBI Taxonomy" id="35708"/>
    <lineage>
        <taxon>Eukaryota</taxon>
        <taxon>Viridiplantae</taxon>
        <taxon>Streptophyta</taxon>
        <taxon>Embryophyta</taxon>
        <taxon>Tracheophyta</taxon>
        <taxon>Spermatophyta</taxon>
        <taxon>Magnoliopsida</taxon>
        <taxon>Liliopsida</taxon>
        <taxon>Poales</taxon>
        <taxon>Poaceae</taxon>
        <taxon>PACMAD clade</taxon>
        <taxon>Arundinoideae</taxon>
        <taxon>Arundineae</taxon>
        <taxon>Arundo</taxon>
    </lineage>
</organism>
<protein>
    <submittedName>
        <fullName evidence="1">Uncharacterized protein</fullName>
    </submittedName>
</protein>
<reference evidence="1" key="1">
    <citation type="submission" date="2014-09" db="EMBL/GenBank/DDBJ databases">
        <authorList>
            <person name="Magalhaes I.L.F."/>
            <person name="Oliveira U."/>
            <person name="Santos F.R."/>
            <person name="Vidigal T.H.D.A."/>
            <person name="Brescovit A.D."/>
            <person name="Santos A.J."/>
        </authorList>
    </citation>
    <scope>NUCLEOTIDE SEQUENCE</scope>
    <source>
        <tissue evidence="1">Shoot tissue taken approximately 20 cm above the soil surface</tissue>
    </source>
</reference>
<sequence>MNHVASIPGRMQRRNKHVRAMLHCGSIQNRM</sequence>
<name>A0A0A9ASN2_ARUDO</name>
<proteinExistence type="predicted"/>
<reference evidence="1" key="2">
    <citation type="journal article" date="2015" name="Data Brief">
        <title>Shoot transcriptome of the giant reed, Arundo donax.</title>
        <authorList>
            <person name="Barrero R.A."/>
            <person name="Guerrero F.D."/>
            <person name="Moolhuijzen P."/>
            <person name="Goolsby J.A."/>
            <person name="Tidwell J."/>
            <person name="Bellgard S.E."/>
            <person name="Bellgard M.I."/>
        </authorList>
    </citation>
    <scope>NUCLEOTIDE SEQUENCE</scope>
    <source>
        <tissue evidence="1">Shoot tissue taken approximately 20 cm above the soil surface</tissue>
    </source>
</reference>
<dbReference type="EMBL" id="GBRH01245960">
    <property type="protein sequence ID" value="JAD51935.1"/>
    <property type="molecule type" value="Transcribed_RNA"/>
</dbReference>
<evidence type="ECO:0000313" key="1">
    <source>
        <dbReference type="EMBL" id="JAD51935.1"/>
    </source>
</evidence>
<accession>A0A0A9ASN2</accession>
<dbReference type="AlphaFoldDB" id="A0A0A9ASN2"/>